<accession>A0A1G1ZN44</accession>
<evidence type="ECO:0000313" key="7">
    <source>
        <dbReference type="EMBL" id="OGY66063.1"/>
    </source>
</evidence>
<comment type="caution">
    <text evidence="7">The sequence shown here is derived from an EMBL/GenBank/DDBJ whole genome shotgun (WGS) entry which is preliminary data.</text>
</comment>
<feature type="binding site" evidence="5">
    <location>
        <position position="198"/>
    </location>
    <ligand>
        <name>substrate</name>
    </ligand>
</feature>
<protein>
    <recommendedName>
        <fullName evidence="5">GDP-L-fucose synthase</fullName>
        <ecNumber evidence="5">1.1.1.271</ecNumber>
    </recommendedName>
    <alternativeName>
        <fullName evidence="5">GDP-4-keto-6-deoxy-D-mannose-3,5-epimerase-4-reductase</fullName>
    </alternativeName>
</protein>
<feature type="site" description="Important for catalytic activity" evidence="5">
    <location>
        <position position="105"/>
    </location>
</feature>
<dbReference type="InterPro" id="IPR001509">
    <property type="entry name" value="Epimerase_deHydtase"/>
</dbReference>
<comment type="catalytic activity">
    <reaction evidence="5">
        <text>GDP-beta-L-fucose + NADP(+) = GDP-4-dehydro-alpha-D-rhamnose + NADPH + H(+)</text>
        <dbReference type="Rhea" id="RHEA:18885"/>
        <dbReference type="ChEBI" id="CHEBI:15378"/>
        <dbReference type="ChEBI" id="CHEBI:57273"/>
        <dbReference type="ChEBI" id="CHEBI:57783"/>
        <dbReference type="ChEBI" id="CHEBI:57964"/>
        <dbReference type="ChEBI" id="CHEBI:58349"/>
        <dbReference type="EC" id="1.1.1.271"/>
    </reaction>
</comment>
<dbReference type="Pfam" id="PF01370">
    <property type="entry name" value="Epimerase"/>
    <property type="match status" value="1"/>
</dbReference>
<feature type="site" description="Important for catalytic activity" evidence="5">
    <location>
        <position position="103"/>
    </location>
</feature>
<dbReference type="STRING" id="1798406.A3A04_00660"/>
<feature type="binding site" evidence="5">
    <location>
        <position position="175"/>
    </location>
    <ligand>
        <name>NADP(+)</name>
        <dbReference type="ChEBI" id="CHEBI:58349"/>
    </ligand>
</feature>
<evidence type="ECO:0000256" key="5">
    <source>
        <dbReference type="HAMAP-Rule" id="MF_00956"/>
    </source>
</evidence>
<reference evidence="7 8" key="1">
    <citation type="journal article" date="2016" name="Nat. Commun.">
        <title>Thousands of microbial genomes shed light on interconnected biogeochemical processes in an aquifer system.</title>
        <authorList>
            <person name="Anantharaman K."/>
            <person name="Brown C.T."/>
            <person name="Hug L.A."/>
            <person name="Sharon I."/>
            <person name="Castelle C.J."/>
            <person name="Probst A.J."/>
            <person name="Thomas B.C."/>
            <person name="Singh A."/>
            <person name="Wilkins M.J."/>
            <person name="Karaoz U."/>
            <person name="Brodie E.L."/>
            <person name="Williams K.H."/>
            <person name="Hubbard S.S."/>
            <person name="Banfield J.F."/>
        </authorList>
    </citation>
    <scope>NUCLEOTIDE SEQUENCE [LARGE SCALE GENOMIC DNA]</scope>
</reference>
<gene>
    <name evidence="5" type="primary">fcl</name>
    <name evidence="7" type="ORF">A3A04_00660</name>
</gene>
<dbReference type="EC" id="1.1.1.271" evidence="5"/>
<evidence type="ECO:0000313" key="8">
    <source>
        <dbReference type="Proteomes" id="UP000178517"/>
    </source>
</evidence>
<comment type="similarity">
    <text evidence="1 5">Belongs to the NAD(P)-dependent epimerase/dehydratase family. Fucose synthase subfamily.</text>
</comment>
<feature type="domain" description="NAD-dependent epimerase/dehydratase" evidence="6">
    <location>
        <begin position="42"/>
        <end position="233"/>
    </location>
</feature>
<comment type="pathway">
    <text evidence="5">Nucleotide-sugar biosynthesis; GDP-L-fucose biosynthesis via de novo pathway; GDP-L-fucose from GDP-alpha-D-mannose: step 2/2.</text>
</comment>
<dbReference type="GO" id="GO:0070401">
    <property type="term" value="F:NADP+ binding"/>
    <property type="evidence" value="ECO:0007669"/>
    <property type="project" value="UniProtKB-UniRule"/>
</dbReference>
<dbReference type="GO" id="GO:0050577">
    <property type="term" value="F:GDP-L-fucose synthase activity"/>
    <property type="evidence" value="ECO:0007669"/>
    <property type="project" value="UniProtKB-UniRule"/>
</dbReference>
<keyword evidence="2 5" id="KW-0521">NADP</keyword>
<evidence type="ECO:0000256" key="3">
    <source>
        <dbReference type="ARBA" id="ARBA00023002"/>
    </source>
</evidence>
<feature type="binding site" evidence="5">
    <location>
        <position position="136"/>
    </location>
    <ligand>
        <name>NADP(+)</name>
        <dbReference type="ChEBI" id="CHEBI:58349"/>
    </ligand>
</feature>
<dbReference type="Proteomes" id="UP000178517">
    <property type="component" value="Unassembled WGS sequence"/>
</dbReference>
<name>A0A1G1ZN44_9BACT</name>
<evidence type="ECO:0000256" key="4">
    <source>
        <dbReference type="ARBA" id="ARBA00023235"/>
    </source>
</evidence>
<dbReference type="Gene3D" id="3.90.25.10">
    <property type="entry name" value="UDP-galactose 4-epimerase, domain 1"/>
    <property type="match status" value="1"/>
</dbReference>
<feature type="binding site" evidence="5">
    <location>
        <begin position="101"/>
        <end position="104"/>
    </location>
    <ligand>
        <name>NADP(+)</name>
        <dbReference type="ChEBI" id="CHEBI:58349"/>
    </ligand>
</feature>
<feature type="binding site" evidence="5">
    <location>
        <position position="265"/>
    </location>
    <ligand>
        <name>substrate</name>
    </ligand>
</feature>
<dbReference type="InterPro" id="IPR036291">
    <property type="entry name" value="NAD(P)-bd_dom_sf"/>
</dbReference>
<evidence type="ECO:0000256" key="2">
    <source>
        <dbReference type="ARBA" id="ARBA00022857"/>
    </source>
</evidence>
<dbReference type="AlphaFoldDB" id="A0A1G1ZN44"/>
<dbReference type="EMBL" id="MHJI01000010">
    <property type="protein sequence ID" value="OGY66063.1"/>
    <property type="molecule type" value="Genomic_DNA"/>
</dbReference>
<comment type="function">
    <text evidence="5">Catalyzes the two-step NADP-dependent conversion of GDP-4-dehydro-6-deoxy-D-mannose to GDP-fucose, involving an epimerase and a reductase reaction.</text>
</comment>
<dbReference type="InterPro" id="IPR028614">
    <property type="entry name" value="GDP_fucose/colitose_synth"/>
</dbReference>
<feature type="binding site" evidence="5">
    <location>
        <position position="205"/>
    </location>
    <ligand>
        <name>substrate</name>
    </ligand>
</feature>
<keyword evidence="5" id="KW-0511">Multifunctional enzyme</keyword>
<keyword evidence="4 5" id="KW-0413">Isomerase</keyword>
<proteinExistence type="inferred from homology"/>
<dbReference type="SUPFAM" id="SSF51735">
    <property type="entry name" value="NAD(P)-binding Rossmann-fold domains"/>
    <property type="match status" value="1"/>
</dbReference>
<comment type="caution">
    <text evidence="5">Lacks conserved residue(s) required for the propagation of feature annotation.</text>
</comment>
<evidence type="ECO:0000256" key="1">
    <source>
        <dbReference type="ARBA" id="ARBA00005959"/>
    </source>
</evidence>
<dbReference type="GO" id="GO:0016853">
    <property type="term" value="F:isomerase activity"/>
    <property type="evidence" value="ECO:0007669"/>
    <property type="project" value="UniProtKB-KW"/>
</dbReference>
<dbReference type="Gene3D" id="3.40.50.720">
    <property type="entry name" value="NAD(P)-binding Rossmann-like Domain"/>
    <property type="match status" value="1"/>
</dbReference>
<sequence>MSFTTYSRIAIVDIGHYTGTAVLKGLSCRDFINARVFISEKRLLDDIEEFSPEFLIVIGAKTGGIKFNIDFCGDIIYSSLRLQADVIHLAQKIGVRKLILIGTSCMYPKHSLQPIKEEYLMAGQVEETSEAHALAKLAGYGMCRAYKKQFGLNATVVVPATIYGPGLHFDAENSHVISAFIKKFYDAKIASDEEVTIWGTGKARREFIYIEDLINALIYILKSEGNLDLINVGVGYDYSIQELAEIVAREVQFTGVIKNDLTAPEGVFQKLLDNTKILSTGWRSIIPFHAGVRWTYEWFREHSS</sequence>
<dbReference type="GO" id="GO:0042351">
    <property type="term" value="P:'de novo' GDP-L-fucose biosynthetic process"/>
    <property type="evidence" value="ECO:0007669"/>
    <property type="project" value="UniProtKB-UniRule"/>
</dbReference>
<dbReference type="HAMAP" id="MF_00956">
    <property type="entry name" value="GDP_fucose_synth"/>
    <property type="match status" value="1"/>
</dbReference>
<feature type="binding site" evidence="5">
    <location>
        <position position="183"/>
    </location>
    <ligand>
        <name>substrate</name>
    </ligand>
</feature>
<dbReference type="PANTHER" id="PTHR43238:SF1">
    <property type="entry name" value="GDP-L-FUCOSE SYNTHASE"/>
    <property type="match status" value="1"/>
</dbReference>
<dbReference type="PANTHER" id="PTHR43238">
    <property type="entry name" value="GDP-L-FUCOSE SYNTHASE"/>
    <property type="match status" value="1"/>
</dbReference>
<evidence type="ECO:0000259" key="6">
    <source>
        <dbReference type="Pfam" id="PF01370"/>
    </source>
</evidence>
<dbReference type="UniPathway" id="UPA00128">
    <property type="reaction ID" value="UER00191"/>
</dbReference>
<keyword evidence="3 5" id="KW-0560">Oxidoreductase</keyword>
<organism evidence="7 8">
    <name type="scientific">Candidatus Harrisonbacteria bacterium RIFCSPLOWO2_01_FULL_40_28</name>
    <dbReference type="NCBI Taxonomy" id="1798406"/>
    <lineage>
        <taxon>Bacteria</taxon>
        <taxon>Candidatus Harrisoniibacteriota</taxon>
    </lineage>
</organism>